<dbReference type="InterPro" id="IPR048634">
    <property type="entry name" value="SecD_SecF_C"/>
</dbReference>
<feature type="transmembrane region" description="Helical" evidence="9">
    <location>
        <begin position="383"/>
        <end position="408"/>
    </location>
</feature>
<dbReference type="HAMAP" id="MF_01463_B">
    <property type="entry name" value="SecD_B"/>
    <property type="match status" value="1"/>
</dbReference>
<dbReference type="GO" id="GO:0065002">
    <property type="term" value="P:intracellular protein transmembrane transport"/>
    <property type="evidence" value="ECO:0007669"/>
    <property type="project" value="UniProtKB-UniRule"/>
</dbReference>
<reference evidence="13 14" key="1">
    <citation type="journal article" date="2016" name="Nat. Commun.">
        <title>Thousands of microbial genomes shed light on interconnected biogeochemical processes in an aquifer system.</title>
        <authorList>
            <person name="Anantharaman K."/>
            <person name="Brown C.T."/>
            <person name="Hug L.A."/>
            <person name="Sharon I."/>
            <person name="Castelle C.J."/>
            <person name="Probst A.J."/>
            <person name="Thomas B.C."/>
            <person name="Singh A."/>
            <person name="Wilkins M.J."/>
            <person name="Karaoz U."/>
            <person name="Brodie E.L."/>
            <person name="Williams K.H."/>
            <person name="Hubbard S.S."/>
            <person name="Banfield J.F."/>
        </authorList>
    </citation>
    <scope>NUCLEOTIDE SEQUENCE [LARGE SCALE GENOMIC DNA]</scope>
</reference>
<dbReference type="STRING" id="1802440.A2569_00015"/>
<dbReference type="Pfam" id="PF02355">
    <property type="entry name" value="SecD_SecF_C"/>
    <property type="match status" value="1"/>
</dbReference>
<evidence type="ECO:0000256" key="9">
    <source>
        <dbReference type="HAMAP-Rule" id="MF_01463"/>
    </source>
</evidence>
<dbReference type="NCBIfam" id="TIGR01129">
    <property type="entry name" value="secD"/>
    <property type="match status" value="1"/>
</dbReference>
<dbReference type="Pfam" id="PF21760">
    <property type="entry name" value="SecD_1st"/>
    <property type="match status" value="1"/>
</dbReference>
<feature type="domain" description="SecDF P1 head subdomain" evidence="12">
    <location>
        <begin position="173"/>
        <end position="269"/>
    </location>
</feature>
<feature type="transmembrane region" description="Helical" evidence="9">
    <location>
        <begin position="341"/>
        <end position="362"/>
    </location>
</feature>
<dbReference type="PANTHER" id="PTHR30081">
    <property type="entry name" value="PROTEIN-EXPORT MEMBRANE PROTEIN SEC"/>
    <property type="match status" value="1"/>
</dbReference>
<evidence type="ECO:0000256" key="3">
    <source>
        <dbReference type="ARBA" id="ARBA00022475"/>
    </source>
</evidence>
<dbReference type="Gene3D" id="3.30.70.3400">
    <property type="match status" value="1"/>
</dbReference>
<name>A0A1G2QLM9_9BACT</name>
<evidence type="ECO:0000256" key="8">
    <source>
        <dbReference type="ARBA" id="ARBA00023136"/>
    </source>
</evidence>
<evidence type="ECO:0000313" key="14">
    <source>
        <dbReference type="Proteomes" id="UP000177090"/>
    </source>
</evidence>
<dbReference type="InterPro" id="IPR022813">
    <property type="entry name" value="SecD/SecF_arch_bac"/>
</dbReference>
<feature type="transmembrane region" description="Helical" evidence="9">
    <location>
        <begin position="315"/>
        <end position="335"/>
    </location>
</feature>
<accession>A0A1G2QLM9</accession>
<comment type="caution">
    <text evidence="9">Lacks conserved residue(s) required for the propagation of feature annotation.</text>
</comment>
<dbReference type="GO" id="GO:0005886">
    <property type="term" value="C:plasma membrane"/>
    <property type="evidence" value="ECO:0007669"/>
    <property type="project" value="UniProtKB-SubCell"/>
</dbReference>
<dbReference type="AlphaFoldDB" id="A0A1G2QLM9"/>
<dbReference type="InterPro" id="IPR005791">
    <property type="entry name" value="SecD"/>
</dbReference>
<evidence type="ECO:0000256" key="2">
    <source>
        <dbReference type="ARBA" id="ARBA00022448"/>
    </source>
</evidence>
<dbReference type="Pfam" id="PF22599">
    <property type="entry name" value="SecDF_P1_head"/>
    <property type="match status" value="1"/>
</dbReference>
<evidence type="ECO:0000256" key="7">
    <source>
        <dbReference type="ARBA" id="ARBA00023010"/>
    </source>
</evidence>
<keyword evidence="7 9" id="KW-0811">Translocation</keyword>
<evidence type="ECO:0000259" key="11">
    <source>
        <dbReference type="Pfam" id="PF21760"/>
    </source>
</evidence>
<feature type="transmembrane region" description="Helical" evidence="9">
    <location>
        <begin position="291"/>
        <end position="310"/>
    </location>
</feature>
<comment type="caution">
    <text evidence="13">The sequence shown here is derived from an EMBL/GenBank/DDBJ whole genome shotgun (WGS) entry which is preliminary data.</text>
</comment>
<dbReference type="SUPFAM" id="SSF82866">
    <property type="entry name" value="Multidrug efflux transporter AcrB transmembrane domain"/>
    <property type="match status" value="1"/>
</dbReference>
<dbReference type="PANTHER" id="PTHR30081:SF1">
    <property type="entry name" value="PROTEIN TRANSLOCASE SUBUNIT SECD"/>
    <property type="match status" value="1"/>
</dbReference>
<dbReference type="Gene3D" id="3.30.1360.200">
    <property type="match status" value="1"/>
</dbReference>
<gene>
    <name evidence="9" type="primary">secD</name>
    <name evidence="13" type="ORF">A2569_00015</name>
</gene>
<keyword evidence="3 9" id="KW-1003">Cell membrane</keyword>
<keyword evidence="6 9" id="KW-1133">Transmembrane helix</keyword>
<dbReference type="Proteomes" id="UP000177090">
    <property type="component" value="Unassembled WGS sequence"/>
</dbReference>
<dbReference type="Gene3D" id="1.20.1640.10">
    <property type="entry name" value="Multidrug efflux transporter AcrB transmembrane domain"/>
    <property type="match status" value="1"/>
</dbReference>
<evidence type="ECO:0000256" key="6">
    <source>
        <dbReference type="ARBA" id="ARBA00022989"/>
    </source>
</evidence>
<organism evidence="13 14">
    <name type="scientific">Candidatus Vogelbacteria bacterium RIFOXYD1_FULL_51_18</name>
    <dbReference type="NCBI Taxonomy" id="1802440"/>
    <lineage>
        <taxon>Bacteria</taxon>
        <taxon>Candidatus Vogeliibacteriota</taxon>
    </lineage>
</organism>
<dbReference type="NCBIfam" id="TIGR00916">
    <property type="entry name" value="2A0604s01"/>
    <property type="match status" value="1"/>
</dbReference>
<keyword evidence="4 9" id="KW-0812">Transmembrane</keyword>
<keyword evidence="8 9" id="KW-0472">Membrane</keyword>
<evidence type="ECO:0000259" key="10">
    <source>
        <dbReference type="Pfam" id="PF02355"/>
    </source>
</evidence>
<keyword evidence="2 9" id="KW-0813">Transport</keyword>
<feature type="transmembrane region" description="Helical" evidence="9">
    <location>
        <begin position="414"/>
        <end position="438"/>
    </location>
</feature>
<evidence type="ECO:0000259" key="12">
    <source>
        <dbReference type="Pfam" id="PF22599"/>
    </source>
</evidence>
<evidence type="ECO:0000256" key="4">
    <source>
        <dbReference type="ARBA" id="ARBA00022692"/>
    </source>
</evidence>
<evidence type="ECO:0000313" key="13">
    <source>
        <dbReference type="EMBL" id="OHA60902.1"/>
    </source>
</evidence>
<comment type="subcellular location">
    <subcellularLocation>
        <location evidence="1 9">Cell membrane</location>
        <topology evidence="1 9">Multi-pass membrane protein</topology>
    </subcellularLocation>
</comment>
<dbReference type="InterPro" id="IPR054384">
    <property type="entry name" value="SecDF_P1_head"/>
</dbReference>
<comment type="subunit">
    <text evidence="9">Forms a complex with SecF. Part of the essential Sec protein translocation apparatus which comprises SecA, SecYEG and auxiliary proteins SecDF. Other proteins may also be involved.</text>
</comment>
<dbReference type="Pfam" id="PF07549">
    <property type="entry name" value="Sec_GG"/>
    <property type="match status" value="1"/>
</dbReference>
<feature type="domain" description="Protein translocase subunit SecDF P1" evidence="11">
    <location>
        <begin position="69"/>
        <end position="130"/>
    </location>
</feature>
<keyword evidence="5 9" id="KW-0653">Protein transport</keyword>
<feature type="domain" description="Protein export membrane protein SecD/SecF C-terminal" evidence="10">
    <location>
        <begin position="271"/>
        <end position="438"/>
    </location>
</feature>
<dbReference type="GO" id="GO:0006605">
    <property type="term" value="P:protein targeting"/>
    <property type="evidence" value="ECO:0007669"/>
    <property type="project" value="UniProtKB-UniRule"/>
</dbReference>
<proteinExistence type="inferred from homology"/>
<comment type="function">
    <text evidence="9">Part of the Sec protein translocase complex. Interacts with the SecYEG preprotein conducting channel. SecDF uses the proton motive force (PMF) to complete protein translocation after the ATP-dependent function of SecA.</text>
</comment>
<evidence type="ECO:0000256" key="5">
    <source>
        <dbReference type="ARBA" id="ARBA00022927"/>
    </source>
</evidence>
<evidence type="ECO:0000256" key="1">
    <source>
        <dbReference type="ARBA" id="ARBA00004651"/>
    </source>
</evidence>
<dbReference type="FunFam" id="1.20.1640.10:FF:000004">
    <property type="entry name" value="Protein translocase subunit SecD"/>
    <property type="match status" value="1"/>
</dbReference>
<dbReference type="GO" id="GO:0043952">
    <property type="term" value="P:protein transport by the Sec complex"/>
    <property type="evidence" value="ECO:0007669"/>
    <property type="project" value="UniProtKB-UniRule"/>
</dbReference>
<sequence length="459" mass="49339">MWKSRILALIVLVVGLGIGSFDYASQSATSRWLNFPFKLGLDLSGGTHLVYEADTTRISDLDIPDAMTSLRGVIERRVNLYGVSEPIVQVEGALSGGENARLIVELPGVTDIDAAIKLIDKTPNLEFKTERPESPEKDAIVAAYEAAQEVIDAGGTVDVEKNPLLKEDPRYVSTALTGRYLKRAQVSFNQNSINPSVAIEFNSEGAKLFRDMTEANVGKSIAIYLDGVPISEPTVNEAIKDGRAEISGNFNTDTAKSLARDLNLGALPVPIKLISTQTIGATLGDDAVTKGVTAAFYGFVTIAVFLILWYRLPGVLAVVALTMYIALVLAVYKLVPVTLTSAGIAGFILSMGLAVDANVLIFERMKEELRGGKELRDAIEDGFLRAWLSIRDSNVSGLITAVILFWFGESLIEGFALTFALGVLTSMFSAIVITRVLLRASGVHKATGANKFLFGSGLN</sequence>
<dbReference type="GO" id="GO:0015450">
    <property type="term" value="F:protein-transporting ATPase activity"/>
    <property type="evidence" value="ECO:0007669"/>
    <property type="project" value="InterPro"/>
</dbReference>
<comment type="similarity">
    <text evidence="9">Belongs to the SecD/SecF family. SecD subfamily.</text>
</comment>
<dbReference type="EMBL" id="MHTL01000006">
    <property type="protein sequence ID" value="OHA60902.1"/>
    <property type="molecule type" value="Genomic_DNA"/>
</dbReference>
<dbReference type="InterPro" id="IPR055344">
    <property type="entry name" value="SecD_SecF_C_bact"/>
</dbReference>
<protein>
    <recommendedName>
        <fullName evidence="9">Protein translocase subunit SecD</fullName>
    </recommendedName>
</protein>
<dbReference type="InterPro" id="IPR022646">
    <property type="entry name" value="SecD/SecF_CS"/>
</dbReference>
<dbReference type="InterPro" id="IPR048631">
    <property type="entry name" value="SecD_1st"/>
</dbReference>